<dbReference type="STRING" id="1122204.SAMN05421781_0748"/>
<keyword evidence="8" id="KW-0808">Transferase</keyword>
<evidence type="ECO:0000313" key="14">
    <source>
        <dbReference type="Proteomes" id="UP000199488"/>
    </source>
</evidence>
<feature type="repeat" description="Lumazine-binding" evidence="11">
    <location>
        <begin position="1"/>
        <end position="96"/>
    </location>
</feature>
<dbReference type="OrthoDB" id="9788537at2"/>
<evidence type="ECO:0000256" key="3">
    <source>
        <dbReference type="ARBA" id="ARBA00004887"/>
    </source>
</evidence>
<dbReference type="Proteomes" id="UP000199488">
    <property type="component" value="Unassembled WGS sequence"/>
</dbReference>
<dbReference type="GO" id="GO:0004746">
    <property type="term" value="F:riboflavin synthase activity"/>
    <property type="evidence" value="ECO:0007669"/>
    <property type="project" value="UniProtKB-UniRule"/>
</dbReference>
<keyword evidence="14" id="KW-1185">Reference proteome</keyword>
<evidence type="ECO:0000256" key="7">
    <source>
        <dbReference type="ARBA" id="ARBA00022619"/>
    </source>
</evidence>
<sequence>MFTGIVEATGTVSKMTHQENLIQLELESDLDMDSIQIGDSIAVNGICLTATAKNGRCVYVDVMAETLKHTSLKYMEEGTRVNLELAMQAGGRFGGHFVQGHVDATGTIASIEEEENMIYVHVQTPKDQLRYMTNKGSVTVDGISLTIFGVDDEKETFTLSIIPHTWQVTNLAEKQAGDLVNIECDMLAKYTERLLTVDK</sequence>
<dbReference type="FunFam" id="2.40.30.20:FF:000003">
    <property type="entry name" value="Riboflavin synthase, alpha subunit"/>
    <property type="match status" value="1"/>
</dbReference>
<name>A0A1H2RHZ9_9BACI</name>
<dbReference type="PROSITE" id="PS51177">
    <property type="entry name" value="LUMAZINE_BIND"/>
    <property type="match status" value="2"/>
</dbReference>
<evidence type="ECO:0000256" key="4">
    <source>
        <dbReference type="ARBA" id="ARBA00011233"/>
    </source>
</evidence>
<comment type="subunit">
    <text evidence="4">Homotrimer.</text>
</comment>
<dbReference type="SUPFAM" id="SSF63380">
    <property type="entry name" value="Riboflavin synthase domain-like"/>
    <property type="match status" value="2"/>
</dbReference>
<evidence type="ECO:0000313" key="13">
    <source>
        <dbReference type="EMBL" id="SDW18259.1"/>
    </source>
</evidence>
<evidence type="ECO:0000256" key="9">
    <source>
        <dbReference type="ARBA" id="ARBA00022737"/>
    </source>
</evidence>
<dbReference type="AlphaFoldDB" id="A0A1H2RHZ9"/>
<evidence type="ECO:0000259" key="12">
    <source>
        <dbReference type="PROSITE" id="PS51177"/>
    </source>
</evidence>
<accession>A0A1H2RHZ9</accession>
<evidence type="ECO:0000256" key="6">
    <source>
        <dbReference type="ARBA" id="ARBA00013950"/>
    </source>
</evidence>
<dbReference type="CDD" id="cd00402">
    <property type="entry name" value="Riboflavin_synthase_like"/>
    <property type="match status" value="1"/>
</dbReference>
<dbReference type="InterPro" id="IPR001783">
    <property type="entry name" value="Lumazine-bd"/>
</dbReference>
<dbReference type="NCBIfam" id="NF006767">
    <property type="entry name" value="PRK09289.1"/>
    <property type="match status" value="1"/>
</dbReference>
<evidence type="ECO:0000256" key="2">
    <source>
        <dbReference type="ARBA" id="ARBA00002803"/>
    </source>
</evidence>
<keyword evidence="9" id="KW-0677">Repeat</keyword>
<dbReference type="EMBL" id="FNNC01000001">
    <property type="protein sequence ID" value="SDW18259.1"/>
    <property type="molecule type" value="Genomic_DNA"/>
</dbReference>
<evidence type="ECO:0000256" key="8">
    <source>
        <dbReference type="ARBA" id="ARBA00022679"/>
    </source>
</evidence>
<feature type="domain" description="Lumazine-binding" evidence="12">
    <location>
        <begin position="97"/>
        <end position="195"/>
    </location>
</feature>
<comment type="pathway">
    <text evidence="3">Cofactor biosynthesis; riboflavin biosynthesis; riboflavin from 2-hydroxy-3-oxobutyl phosphate and 5-amino-6-(D-ribitylamino)uracil: step 2/2.</text>
</comment>
<dbReference type="NCBIfam" id="TIGR00187">
    <property type="entry name" value="ribE"/>
    <property type="match status" value="1"/>
</dbReference>
<protein>
    <recommendedName>
        <fullName evidence="6 10">Riboflavin synthase</fullName>
        <ecNumber evidence="5 10">2.5.1.9</ecNumber>
    </recommendedName>
</protein>
<dbReference type="InterPro" id="IPR026017">
    <property type="entry name" value="Lumazine-bd_dom"/>
</dbReference>
<dbReference type="FunFam" id="2.40.30.20:FF:000004">
    <property type="entry name" value="Riboflavin synthase, alpha subunit"/>
    <property type="match status" value="1"/>
</dbReference>
<dbReference type="InterPro" id="IPR017938">
    <property type="entry name" value="Riboflavin_synthase-like_b-brl"/>
</dbReference>
<dbReference type="GO" id="GO:0009231">
    <property type="term" value="P:riboflavin biosynthetic process"/>
    <property type="evidence" value="ECO:0007669"/>
    <property type="project" value="UniProtKB-KW"/>
</dbReference>
<keyword evidence="7" id="KW-0686">Riboflavin biosynthesis</keyword>
<comment type="function">
    <text evidence="2">Catalyzes the dismutation of two molecules of 6,7-dimethyl-8-ribityllumazine, resulting in the formation of riboflavin and 5-amino-6-(D-ribitylamino)uracil.</text>
</comment>
<evidence type="ECO:0000256" key="5">
    <source>
        <dbReference type="ARBA" id="ARBA00012827"/>
    </source>
</evidence>
<evidence type="ECO:0000256" key="10">
    <source>
        <dbReference type="NCBIfam" id="TIGR00187"/>
    </source>
</evidence>
<evidence type="ECO:0000256" key="1">
    <source>
        <dbReference type="ARBA" id="ARBA00000968"/>
    </source>
</evidence>
<dbReference type="RefSeq" id="WP_091611320.1">
    <property type="nucleotide sequence ID" value="NZ_FNNC01000001.1"/>
</dbReference>
<proteinExistence type="predicted"/>
<feature type="repeat" description="Lumazine-binding" evidence="11">
    <location>
        <begin position="97"/>
        <end position="195"/>
    </location>
</feature>
<dbReference type="NCBIfam" id="NF009566">
    <property type="entry name" value="PRK13020.1"/>
    <property type="match status" value="1"/>
</dbReference>
<evidence type="ECO:0000256" key="11">
    <source>
        <dbReference type="PROSITE-ProRule" id="PRU00524"/>
    </source>
</evidence>
<dbReference type="EC" id="2.5.1.9" evidence="5 10"/>
<dbReference type="PANTHER" id="PTHR21098:SF12">
    <property type="entry name" value="RIBOFLAVIN SYNTHASE"/>
    <property type="match status" value="1"/>
</dbReference>
<gene>
    <name evidence="13" type="ORF">SAMN05421781_0748</name>
</gene>
<organism evidence="13 14">
    <name type="scientific">Marinococcus luteus</name>
    <dbReference type="NCBI Taxonomy" id="1122204"/>
    <lineage>
        <taxon>Bacteria</taxon>
        <taxon>Bacillati</taxon>
        <taxon>Bacillota</taxon>
        <taxon>Bacilli</taxon>
        <taxon>Bacillales</taxon>
        <taxon>Bacillaceae</taxon>
        <taxon>Marinococcus</taxon>
    </lineage>
</organism>
<dbReference type="PANTHER" id="PTHR21098">
    <property type="entry name" value="RIBOFLAVIN SYNTHASE ALPHA CHAIN"/>
    <property type="match status" value="1"/>
</dbReference>
<dbReference type="InterPro" id="IPR023366">
    <property type="entry name" value="ATP_synth_asu-like_sf"/>
</dbReference>
<feature type="domain" description="Lumazine-binding" evidence="12">
    <location>
        <begin position="1"/>
        <end position="96"/>
    </location>
</feature>
<reference evidence="13 14" key="1">
    <citation type="submission" date="2016-10" db="EMBL/GenBank/DDBJ databases">
        <authorList>
            <person name="de Groot N.N."/>
        </authorList>
    </citation>
    <scope>NUCLEOTIDE SEQUENCE [LARGE SCALE GENOMIC DNA]</scope>
    <source>
        <strain evidence="13 14">DSM 23126</strain>
    </source>
</reference>
<dbReference type="Gene3D" id="2.40.30.20">
    <property type="match status" value="2"/>
</dbReference>
<comment type="catalytic activity">
    <reaction evidence="1">
        <text>2 6,7-dimethyl-8-(1-D-ribityl)lumazine + H(+) = 5-amino-6-(D-ribitylamino)uracil + riboflavin</text>
        <dbReference type="Rhea" id="RHEA:20772"/>
        <dbReference type="ChEBI" id="CHEBI:15378"/>
        <dbReference type="ChEBI" id="CHEBI:15934"/>
        <dbReference type="ChEBI" id="CHEBI:57986"/>
        <dbReference type="ChEBI" id="CHEBI:58201"/>
        <dbReference type="EC" id="2.5.1.9"/>
    </reaction>
</comment>
<dbReference type="PIRSF" id="PIRSF000498">
    <property type="entry name" value="Riboflavin_syn_A"/>
    <property type="match status" value="1"/>
</dbReference>
<dbReference type="Pfam" id="PF00677">
    <property type="entry name" value="Lum_binding"/>
    <property type="match status" value="2"/>
</dbReference>